<sequence length="73" mass="7877">MLGQLVVAHKALSGGIFSLMHLKCKGKIGDEKVVVCLLSSKAGRSREEAEFPTEAAVLLVSPIDNHRDLIDSF</sequence>
<dbReference type="AlphaFoldDB" id="A0AAV8QPQ4"/>
<dbReference type="EMBL" id="JAQQAF010000006">
    <property type="protein sequence ID" value="KAJ8479283.1"/>
    <property type="molecule type" value="Genomic_DNA"/>
</dbReference>
<proteinExistence type="predicted"/>
<keyword evidence="2" id="KW-1185">Reference proteome</keyword>
<evidence type="ECO:0000313" key="2">
    <source>
        <dbReference type="Proteomes" id="UP001222027"/>
    </source>
</evidence>
<dbReference type="Proteomes" id="UP001222027">
    <property type="component" value="Unassembled WGS sequence"/>
</dbReference>
<comment type="caution">
    <text evidence="1">The sequence shown here is derived from an EMBL/GenBank/DDBJ whole genome shotgun (WGS) entry which is preliminary data.</text>
</comment>
<organism evidence="1 2">
    <name type="scientific">Ensete ventricosum</name>
    <name type="common">Abyssinian banana</name>
    <name type="synonym">Musa ensete</name>
    <dbReference type="NCBI Taxonomy" id="4639"/>
    <lineage>
        <taxon>Eukaryota</taxon>
        <taxon>Viridiplantae</taxon>
        <taxon>Streptophyta</taxon>
        <taxon>Embryophyta</taxon>
        <taxon>Tracheophyta</taxon>
        <taxon>Spermatophyta</taxon>
        <taxon>Magnoliopsida</taxon>
        <taxon>Liliopsida</taxon>
        <taxon>Zingiberales</taxon>
        <taxon>Musaceae</taxon>
        <taxon>Ensete</taxon>
    </lineage>
</organism>
<protein>
    <submittedName>
        <fullName evidence="1">Uncharacterized protein</fullName>
    </submittedName>
</protein>
<accession>A0AAV8QPQ4</accession>
<reference evidence="1 2" key="1">
    <citation type="submission" date="2022-12" db="EMBL/GenBank/DDBJ databases">
        <title>Chromosome-scale assembly of the Ensete ventricosum genome.</title>
        <authorList>
            <person name="Dussert Y."/>
            <person name="Stocks J."/>
            <person name="Wendawek A."/>
            <person name="Woldeyes F."/>
            <person name="Nichols R.A."/>
            <person name="Borrell J.S."/>
        </authorList>
    </citation>
    <scope>NUCLEOTIDE SEQUENCE [LARGE SCALE GENOMIC DNA]</scope>
    <source>
        <strain evidence="2">cv. Maze</strain>
        <tissue evidence="1">Seeds</tissue>
    </source>
</reference>
<evidence type="ECO:0000313" key="1">
    <source>
        <dbReference type="EMBL" id="KAJ8479283.1"/>
    </source>
</evidence>
<gene>
    <name evidence="1" type="ORF">OPV22_023010</name>
</gene>
<name>A0AAV8QPQ4_ENSVE</name>